<evidence type="ECO:0000313" key="2">
    <source>
        <dbReference type="EMBL" id="PVU88353.1"/>
    </source>
</evidence>
<dbReference type="OrthoDB" id="7486196at2759"/>
<dbReference type="Pfam" id="PF05018">
    <property type="entry name" value="CFA20_dom"/>
    <property type="match status" value="1"/>
</dbReference>
<evidence type="ECO:0000313" key="3">
    <source>
        <dbReference type="Proteomes" id="UP000245383"/>
    </source>
</evidence>
<protein>
    <recommendedName>
        <fullName evidence="1">CFA20 domain-containing protein</fullName>
    </recommendedName>
</protein>
<dbReference type="STRING" id="133385.A0A2T9Y7P0"/>
<proteinExistence type="predicted"/>
<dbReference type="InterPro" id="IPR007714">
    <property type="entry name" value="CFA20_dom"/>
</dbReference>
<accession>A0A2T9Y7P0</accession>
<dbReference type="PANTHER" id="PTHR12458">
    <property type="entry name" value="ORF PROTEIN"/>
    <property type="match status" value="1"/>
</dbReference>
<gene>
    <name evidence="2" type="ORF">BB561_005907</name>
</gene>
<evidence type="ECO:0000259" key="1">
    <source>
        <dbReference type="Pfam" id="PF05018"/>
    </source>
</evidence>
<dbReference type="Proteomes" id="UP000245383">
    <property type="component" value="Unassembled WGS sequence"/>
</dbReference>
<organism evidence="2 3">
    <name type="scientific">Smittium simulii</name>
    <dbReference type="NCBI Taxonomy" id="133385"/>
    <lineage>
        <taxon>Eukaryota</taxon>
        <taxon>Fungi</taxon>
        <taxon>Fungi incertae sedis</taxon>
        <taxon>Zoopagomycota</taxon>
        <taxon>Kickxellomycotina</taxon>
        <taxon>Harpellomycetes</taxon>
        <taxon>Harpellales</taxon>
        <taxon>Legeriomycetaceae</taxon>
        <taxon>Smittium</taxon>
    </lineage>
</organism>
<comment type="caution">
    <text evidence="2">The sequence shown here is derived from an EMBL/GenBank/DDBJ whole genome shotgun (WGS) entry which is preliminary data.</text>
</comment>
<dbReference type="AlphaFoldDB" id="A0A2T9Y7P0"/>
<dbReference type="InterPro" id="IPR040441">
    <property type="entry name" value="CFA20/CFAP20DC"/>
</dbReference>
<feature type="domain" description="CFA20" evidence="1">
    <location>
        <begin position="73"/>
        <end position="227"/>
    </location>
</feature>
<reference evidence="2 3" key="1">
    <citation type="journal article" date="2018" name="MBio">
        <title>Comparative Genomics Reveals the Core Gene Toolbox for the Fungus-Insect Symbiosis.</title>
        <authorList>
            <person name="Wang Y."/>
            <person name="Stata M."/>
            <person name="Wang W."/>
            <person name="Stajich J.E."/>
            <person name="White M.M."/>
            <person name="Moncalvo J.M."/>
        </authorList>
    </citation>
    <scope>NUCLEOTIDE SEQUENCE [LARGE SCALE GENOMIC DNA]</scope>
    <source>
        <strain evidence="2 3">SWE-8-4</strain>
    </source>
</reference>
<dbReference type="EMBL" id="MBFR01000393">
    <property type="protein sequence ID" value="PVU88353.1"/>
    <property type="molecule type" value="Genomic_DNA"/>
</dbReference>
<name>A0A2T9Y7P0_9FUNG</name>
<sequence>MFRNSFQSGFLSVFHSQGSNPLQLWSICDSESVPITSENPASFEAQNDDTFFSPESEQFPSNTLCFLGPTKHVSSNIMFVKDSILHSQVLRMVANDISNTFISSPPSPGLSLGIKLHIAIILARNLDKFFSIEFEIIDHLEQSRRFRASNFQDETRVTPEITTMNLRLDEGWNQIIFDLDFLTQKFYNSCYKETSRIILHPNTHLRRLYFASEIVPEAQLPSELRLYTPDTSLS</sequence>
<keyword evidence="3" id="KW-1185">Reference proteome</keyword>